<evidence type="ECO:0000313" key="2">
    <source>
        <dbReference type="EMBL" id="KAL1837178.1"/>
    </source>
</evidence>
<proteinExistence type="predicted"/>
<organism evidence="2 3">
    <name type="scientific">Humicola insolens</name>
    <name type="common">Soft-rot fungus</name>
    <dbReference type="NCBI Taxonomy" id="85995"/>
    <lineage>
        <taxon>Eukaryota</taxon>
        <taxon>Fungi</taxon>
        <taxon>Dikarya</taxon>
        <taxon>Ascomycota</taxon>
        <taxon>Pezizomycotina</taxon>
        <taxon>Sordariomycetes</taxon>
        <taxon>Sordariomycetidae</taxon>
        <taxon>Sordariales</taxon>
        <taxon>Chaetomiaceae</taxon>
        <taxon>Mycothermus</taxon>
    </lineage>
</organism>
<feature type="compositionally biased region" description="Basic and acidic residues" evidence="1">
    <location>
        <begin position="391"/>
        <end position="402"/>
    </location>
</feature>
<evidence type="ECO:0000256" key="1">
    <source>
        <dbReference type="SAM" id="MobiDB-lite"/>
    </source>
</evidence>
<evidence type="ECO:0000313" key="3">
    <source>
        <dbReference type="Proteomes" id="UP001583172"/>
    </source>
</evidence>
<feature type="compositionally biased region" description="Polar residues" evidence="1">
    <location>
        <begin position="506"/>
        <end position="518"/>
    </location>
</feature>
<feature type="region of interest" description="Disordered" evidence="1">
    <location>
        <begin position="381"/>
        <end position="403"/>
    </location>
</feature>
<comment type="caution">
    <text evidence="2">The sequence shown here is derived from an EMBL/GenBank/DDBJ whole genome shotgun (WGS) entry which is preliminary data.</text>
</comment>
<accession>A0ABR3V602</accession>
<name>A0ABR3V602_HUMIN</name>
<feature type="region of interest" description="Disordered" evidence="1">
    <location>
        <begin position="27"/>
        <end position="48"/>
    </location>
</feature>
<keyword evidence="3" id="KW-1185">Reference proteome</keyword>
<feature type="compositionally biased region" description="Basic and acidic residues" evidence="1">
    <location>
        <begin position="495"/>
        <end position="505"/>
    </location>
</feature>
<sequence>MGPTAKNMVFGANTNPLGYTPASFAEMSAPYQPNKDNETPEGSHGAFDDDVGPTLALLSEVYAARWDDWTHKRDDALVLPRVRRRSSRRRAKCPRGLASMCLRVLADNIHAADRKSIDDIRLDQRWQLWKKLTSMNMSLHAWNIVGGSLASSCQEWLNKEKATAAEQRQNLYDAPAHGRYGADKERMLTIGMYRYHKEIFDPKDVLIPYLIPMVRLDQCLVHLCLDDVARFRQSDLVFLTDLPLRVLELIQREDPKGNVVLDDRLYRAWAERAEKTQGFSELLVLRIISEWDTISETGFEQLSKLPSLGIVDIALPGRLHPMPGWTRVHVSQDATFFEAYTRAFLGHGLKIDLGVAVDISNMYYADAFFLKPITDFQSLRSIRPHQGNRRGQKDQAKDEIPERTGTQIPEARQPWHMAVHQVFAFLGLYDHKAHKFNGENTGFALAVNRIPVPNRRFVHIRLSTIPGVPPRSKRLNRVIYVRSACEMPWGNTKTGRKDEKEKEPATSKNPGQNEATTR</sequence>
<feature type="region of interest" description="Disordered" evidence="1">
    <location>
        <begin position="489"/>
        <end position="518"/>
    </location>
</feature>
<dbReference type="EMBL" id="JAZGSY010000321">
    <property type="protein sequence ID" value="KAL1837178.1"/>
    <property type="molecule type" value="Genomic_DNA"/>
</dbReference>
<gene>
    <name evidence="2" type="ORF">VTJ49DRAFT_4188</name>
</gene>
<dbReference type="Proteomes" id="UP001583172">
    <property type="component" value="Unassembled WGS sequence"/>
</dbReference>
<reference evidence="2 3" key="1">
    <citation type="journal article" date="2024" name="Commun. Biol.">
        <title>Comparative genomic analysis of thermophilic fungi reveals convergent evolutionary adaptations and gene losses.</title>
        <authorList>
            <person name="Steindorff A.S."/>
            <person name="Aguilar-Pontes M.V."/>
            <person name="Robinson A.J."/>
            <person name="Andreopoulos B."/>
            <person name="LaButti K."/>
            <person name="Kuo A."/>
            <person name="Mondo S."/>
            <person name="Riley R."/>
            <person name="Otillar R."/>
            <person name="Haridas S."/>
            <person name="Lipzen A."/>
            <person name="Grimwood J."/>
            <person name="Schmutz J."/>
            <person name="Clum A."/>
            <person name="Reid I.D."/>
            <person name="Moisan M.C."/>
            <person name="Butler G."/>
            <person name="Nguyen T.T.M."/>
            <person name="Dewar K."/>
            <person name="Conant G."/>
            <person name="Drula E."/>
            <person name="Henrissat B."/>
            <person name="Hansel C."/>
            <person name="Singer S."/>
            <person name="Hutchinson M.I."/>
            <person name="de Vries R.P."/>
            <person name="Natvig D.O."/>
            <person name="Powell A.J."/>
            <person name="Tsang A."/>
            <person name="Grigoriev I.V."/>
        </authorList>
    </citation>
    <scope>NUCLEOTIDE SEQUENCE [LARGE SCALE GENOMIC DNA]</scope>
    <source>
        <strain evidence="2 3">CBS 620.91</strain>
    </source>
</reference>
<protein>
    <submittedName>
        <fullName evidence="2">Uncharacterized protein</fullName>
    </submittedName>
</protein>